<protein>
    <submittedName>
        <fullName evidence="3">Uncharacterized protein</fullName>
    </submittedName>
</protein>
<evidence type="ECO:0000313" key="3">
    <source>
        <dbReference type="EMBL" id="EOA18302.1"/>
    </source>
</evidence>
<feature type="transmembrane region" description="Helical" evidence="2">
    <location>
        <begin position="190"/>
        <end position="212"/>
    </location>
</feature>
<feature type="transmembrane region" description="Helical" evidence="2">
    <location>
        <begin position="430"/>
        <end position="451"/>
    </location>
</feature>
<feature type="region of interest" description="Disordered" evidence="1">
    <location>
        <begin position="131"/>
        <end position="163"/>
    </location>
</feature>
<feature type="transmembrane region" description="Helical" evidence="2">
    <location>
        <begin position="110"/>
        <end position="128"/>
    </location>
</feature>
<evidence type="ECO:0000256" key="2">
    <source>
        <dbReference type="SAM" id="Phobius"/>
    </source>
</evidence>
<feature type="transmembrane region" description="Helical" evidence="2">
    <location>
        <begin position="400"/>
        <end position="424"/>
    </location>
</feature>
<feature type="region of interest" description="Disordered" evidence="1">
    <location>
        <begin position="1"/>
        <end position="62"/>
    </location>
</feature>
<sequence>MDSPNPYDDVVDSTPSSSSDHAGGDDGNPTLVDGPSKSTASEAGTEGEGNNHTESESVPATGISPDEALNVIKNQQSHTLYCPRCTTNITKVAKLYPNNQEPDRYRTRHYYLVAAVLLLLSVIVLRSSPGPPSPSPWGGTDTPSPPPGPPSPSPQPGPPSPLPQPGPHLYEKILWIIYFPSIKYLSVSSLLFLAILALFWSSILHIIGNLIAEMKRWSVRDITRLINNIVKQIPTPFRGANHAKVSPPNPVNDTPPTSGPVDAISPAPGSVPTLDPDVILLTFLSKPLDSLFIILHSCFAEGGITPSTSVHNSKTTEISPGPEKNNKGVGLVELYSGSMGARHLEEYCVRRSGRVNHKSRCRIFRCRFRSFNSQRYRFGSSQFIQWPFSHGLQYKGHYKAAVVLVASLVCVVLLSFGKACAFNLSRFWTVVDYSGMAIGASALSFIFSHFLGDVCEKLGLNELADDYRKV</sequence>
<feature type="compositionally biased region" description="Low complexity" evidence="1">
    <location>
        <begin position="12"/>
        <end position="21"/>
    </location>
</feature>
<keyword evidence="4" id="KW-1185">Reference proteome</keyword>
<keyword evidence="2" id="KW-1133">Transmembrane helix</keyword>
<evidence type="ECO:0000313" key="4">
    <source>
        <dbReference type="Proteomes" id="UP000029121"/>
    </source>
</evidence>
<dbReference type="AlphaFoldDB" id="R0F8M7"/>
<feature type="compositionally biased region" description="Polar residues" evidence="1">
    <location>
        <begin position="36"/>
        <end position="48"/>
    </location>
</feature>
<dbReference type="EMBL" id="KB870811">
    <property type="protein sequence ID" value="EOA18302.1"/>
    <property type="molecule type" value="Genomic_DNA"/>
</dbReference>
<accession>R0F8M7</accession>
<reference evidence="4" key="1">
    <citation type="journal article" date="2013" name="Nat. Genet.">
        <title>The Capsella rubella genome and the genomic consequences of rapid mating system evolution.</title>
        <authorList>
            <person name="Slotte T."/>
            <person name="Hazzouri K.M."/>
            <person name="Agren J.A."/>
            <person name="Koenig D."/>
            <person name="Maumus F."/>
            <person name="Guo Y.L."/>
            <person name="Steige K."/>
            <person name="Platts A.E."/>
            <person name="Escobar J.S."/>
            <person name="Newman L.K."/>
            <person name="Wang W."/>
            <person name="Mandakova T."/>
            <person name="Vello E."/>
            <person name="Smith L.M."/>
            <person name="Henz S.R."/>
            <person name="Steffen J."/>
            <person name="Takuno S."/>
            <person name="Brandvain Y."/>
            <person name="Coop G."/>
            <person name="Andolfatto P."/>
            <person name="Hu T.T."/>
            <person name="Blanchette M."/>
            <person name="Clark R.M."/>
            <person name="Quesneville H."/>
            <person name="Nordborg M."/>
            <person name="Gaut B.S."/>
            <person name="Lysak M.A."/>
            <person name="Jenkins J."/>
            <person name="Grimwood J."/>
            <person name="Chapman J."/>
            <person name="Prochnik S."/>
            <person name="Shu S."/>
            <person name="Rokhsar D."/>
            <person name="Schmutz J."/>
            <person name="Weigel D."/>
            <person name="Wright S.I."/>
        </authorList>
    </citation>
    <scope>NUCLEOTIDE SEQUENCE [LARGE SCALE GENOMIC DNA]</scope>
    <source>
        <strain evidence="4">cv. Monte Gargano</strain>
    </source>
</reference>
<organism evidence="3 4">
    <name type="scientific">Capsella rubella</name>
    <dbReference type="NCBI Taxonomy" id="81985"/>
    <lineage>
        <taxon>Eukaryota</taxon>
        <taxon>Viridiplantae</taxon>
        <taxon>Streptophyta</taxon>
        <taxon>Embryophyta</taxon>
        <taxon>Tracheophyta</taxon>
        <taxon>Spermatophyta</taxon>
        <taxon>Magnoliopsida</taxon>
        <taxon>eudicotyledons</taxon>
        <taxon>Gunneridae</taxon>
        <taxon>Pentapetalae</taxon>
        <taxon>rosids</taxon>
        <taxon>malvids</taxon>
        <taxon>Brassicales</taxon>
        <taxon>Brassicaceae</taxon>
        <taxon>Camelineae</taxon>
        <taxon>Capsella</taxon>
    </lineage>
</organism>
<keyword evidence="2" id="KW-0812">Transmembrane</keyword>
<gene>
    <name evidence="3" type="ORF">CARUB_v10006810mg</name>
</gene>
<dbReference type="Proteomes" id="UP000029121">
    <property type="component" value="Unassembled WGS sequence"/>
</dbReference>
<evidence type="ECO:0000256" key="1">
    <source>
        <dbReference type="SAM" id="MobiDB-lite"/>
    </source>
</evidence>
<dbReference type="eggNOG" id="ENOG502QV37">
    <property type="taxonomic scope" value="Eukaryota"/>
</dbReference>
<keyword evidence="2" id="KW-0472">Membrane</keyword>
<proteinExistence type="predicted"/>
<feature type="compositionally biased region" description="Pro residues" evidence="1">
    <location>
        <begin position="143"/>
        <end position="163"/>
    </location>
</feature>
<name>R0F8M7_9BRAS</name>